<reference evidence="1" key="1">
    <citation type="submission" date="2021-03" db="EMBL/GenBank/DDBJ databases">
        <title>Leucobacter chromiisoli sp. nov., isolated from chromium-containing soil of chemical plant.</title>
        <authorList>
            <person name="Xu Z."/>
        </authorList>
    </citation>
    <scope>NUCLEOTIDE SEQUENCE</scope>
    <source>
        <strain evidence="1">S27</strain>
    </source>
</reference>
<keyword evidence="2" id="KW-1185">Reference proteome</keyword>
<proteinExistence type="predicted"/>
<evidence type="ECO:0000313" key="2">
    <source>
        <dbReference type="Proteomes" id="UP000664382"/>
    </source>
</evidence>
<sequence length="150" mass="16709">MKLNDSARAELRASNIDPAEWPQLNGYGPGEEWRGDACGCTDDRCIGHHHDEGEPCGCLPALIDEHWKTVHAGEEGREVWALHERANASGSAEDRAAADQRLAEWITTYQPGALAFELTPRGITYRNQYNEHTWLVWDAERAAATVEQVA</sequence>
<dbReference type="RefSeq" id="WP_208098956.1">
    <property type="nucleotide sequence ID" value="NZ_JAGDYM010000019.1"/>
</dbReference>
<organism evidence="1 2">
    <name type="scientific">Leucobacter weissii</name>
    <dbReference type="NCBI Taxonomy" id="1983706"/>
    <lineage>
        <taxon>Bacteria</taxon>
        <taxon>Bacillati</taxon>
        <taxon>Actinomycetota</taxon>
        <taxon>Actinomycetes</taxon>
        <taxon>Micrococcales</taxon>
        <taxon>Microbacteriaceae</taxon>
        <taxon>Leucobacter</taxon>
    </lineage>
</organism>
<dbReference type="EMBL" id="JAGDYM010000019">
    <property type="protein sequence ID" value="MBO1903222.1"/>
    <property type="molecule type" value="Genomic_DNA"/>
</dbReference>
<gene>
    <name evidence="1" type="ORF">J4H92_14855</name>
</gene>
<dbReference type="AlphaFoldDB" id="A0A939SBQ6"/>
<accession>A0A939SBQ6</accession>
<comment type="caution">
    <text evidence="1">The sequence shown here is derived from an EMBL/GenBank/DDBJ whole genome shotgun (WGS) entry which is preliminary data.</text>
</comment>
<evidence type="ECO:0000313" key="1">
    <source>
        <dbReference type="EMBL" id="MBO1903222.1"/>
    </source>
</evidence>
<dbReference type="Proteomes" id="UP000664382">
    <property type="component" value="Unassembled WGS sequence"/>
</dbReference>
<name>A0A939SBQ6_9MICO</name>
<protein>
    <submittedName>
        <fullName evidence="1">Uncharacterized protein</fullName>
    </submittedName>
</protein>